<reference evidence="2 3" key="1">
    <citation type="submission" date="2012-05" db="EMBL/GenBank/DDBJ databases">
        <title>Finished chromosome of genome of Chamaesiphon sp. PCC 6605.</title>
        <authorList>
            <consortium name="US DOE Joint Genome Institute"/>
            <person name="Gugger M."/>
            <person name="Coursin T."/>
            <person name="Rippka R."/>
            <person name="Tandeau De Marsac N."/>
            <person name="Huntemann M."/>
            <person name="Wei C.-L."/>
            <person name="Han J."/>
            <person name="Detter J.C."/>
            <person name="Han C."/>
            <person name="Tapia R."/>
            <person name="Chen A."/>
            <person name="Kyrpides N."/>
            <person name="Mavromatis K."/>
            <person name="Markowitz V."/>
            <person name="Szeto E."/>
            <person name="Ivanova N."/>
            <person name="Pagani I."/>
            <person name="Pati A."/>
            <person name="Goodwin L."/>
            <person name="Nordberg H.P."/>
            <person name="Cantor M.N."/>
            <person name="Hua S.X."/>
            <person name="Woyke T."/>
            <person name="Kerfeld C.A."/>
        </authorList>
    </citation>
    <scope>NUCLEOTIDE SEQUENCE [LARGE SCALE GENOMIC DNA]</scope>
    <source>
        <strain evidence="3">ATCC 27169 / PCC 6605</strain>
    </source>
</reference>
<dbReference type="HOGENOM" id="CLU_2092421_0_0_3"/>
<dbReference type="EMBL" id="CP003600">
    <property type="protein sequence ID" value="AFY93407.1"/>
    <property type="molecule type" value="Genomic_DNA"/>
</dbReference>
<dbReference type="KEGG" id="cmp:Cha6605_2332"/>
<name>K9UE71_CHAP6</name>
<dbReference type="RefSeq" id="WP_015159557.1">
    <property type="nucleotide sequence ID" value="NC_019697.1"/>
</dbReference>
<keyword evidence="3" id="KW-1185">Reference proteome</keyword>
<protein>
    <submittedName>
        <fullName evidence="2">Uncharacterized protein</fullName>
    </submittedName>
</protein>
<evidence type="ECO:0000256" key="1">
    <source>
        <dbReference type="SAM" id="Coils"/>
    </source>
</evidence>
<sequence>MSTSLTDLDKLRDEDIEKLLALEVELYSSAKQKWFEDNADLDEQTDFKNKRVELSTKIAALDTIRIKKIANKFAANQEELSDGIKKLSATIKELKNAIETLNQIGTLIGTITRILV</sequence>
<feature type="coiled-coil region" evidence="1">
    <location>
        <begin position="77"/>
        <end position="104"/>
    </location>
</feature>
<organism evidence="2 3">
    <name type="scientific">Chamaesiphon minutus (strain ATCC 27169 / PCC 6605)</name>
    <dbReference type="NCBI Taxonomy" id="1173020"/>
    <lineage>
        <taxon>Bacteria</taxon>
        <taxon>Bacillati</taxon>
        <taxon>Cyanobacteriota</taxon>
        <taxon>Cyanophyceae</taxon>
        <taxon>Gomontiellales</taxon>
        <taxon>Chamaesiphonaceae</taxon>
        <taxon>Chamaesiphon</taxon>
    </lineage>
</organism>
<dbReference type="STRING" id="1173020.Cha6605_2332"/>
<dbReference type="Proteomes" id="UP000010366">
    <property type="component" value="Chromosome"/>
</dbReference>
<evidence type="ECO:0000313" key="3">
    <source>
        <dbReference type="Proteomes" id="UP000010366"/>
    </source>
</evidence>
<proteinExistence type="predicted"/>
<gene>
    <name evidence="2" type="ORF">Cha6605_2332</name>
</gene>
<dbReference type="AlphaFoldDB" id="K9UE71"/>
<keyword evidence="1" id="KW-0175">Coiled coil</keyword>
<accession>K9UE71</accession>
<evidence type="ECO:0000313" key="2">
    <source>
        <dbReference type="EMBL" id="AFY93407.1"/>
    </source>
</evidence>